<keyword evidence="3" id="KW-1003">Cell membrane</keyword>
<keyword evidence="4 10" id="KW-0812">Transmembrane</keyword>
<dbReference type="Gene3D" id="3.40.50.150">
    <property type="entry name" value="Vaccinia Virus protein VP39"/>
    <property type="match status" value="1"/>
</dbReference>
<dbReference type="NCBIfam" id="TIGR00080">
    <property type="entry name" value="pimt"/>
    <property type="match status" value="1"/>
</dbReference>
<dbReference type="PANTHER" id="PTHR30518">
    <property type="entry name" value="ENDOLYTIC MUREIN TRANSGLYCOSYLASE"/>
    <property type="match status" value="1"/>
</dbReference>
<keyword evidence="5 10" id="KW-1133">Transmembrane helix</keyword>
<evidence type="ECO:0000256" key="6">
    <source>
        <dbReference type="ARBA" id="ARBA00023136"/>
    </source>
</evidence>
<dbReference type="Pfam" id="PF02618">
    <property type="entry name" value="YceG"/>
    <property type="match status" value="1"/>
</dbReference>
<sequence>MKSSKELIDYLIERKILKTPRIIEAFRAVDRAAFVLPEYKDEAYENHPLPIGEGQTISQPETVAFMLEKLDPAAGEKILDVGSGSGWTTALLADIAGDSGKVFGIERIPSLCELGRKNLEKSAAAGRAKIMCGDGTKTVKDEGPFDKILASAEAHDAIPEEWRRKLKPGGKIVAPVDGAIVILEKKSADEWDEKKFPGFAFVPLIRGGKNPEDTPRGKIPFLETKPGTRILRIFIVFLGIIILLMLNEIYYPHSSFDGKKRIAIPQGAGSRVIGAELKKEGVIRSRWTFVAYVTLRGSASDLKPGEYTFFSDMDIPEITNDLIRGGATEILLTVPEGWAAADIAKKLESEKVVTAREFLSAAGYPNTDYRIDQKLPLPETRADTFSFLADKPWYIGFEGYLFPDTYRIFRNSEPREIIEKMLENMDEKLTPDLREEIVRQKKSIFSIITIASLIEKEVRIDEDRAIVSGIFWKRLERGMPLQVDATINYITGGKDPSATREETKINSPYNTYLYHGLPLGPIANPGLSAIRAAIYPKKSPYLFYLSTPDGTTIFSRTLD</sequence>
<dbReference type="NCBIfam" id="TIGR00247">
    <property type="entry name" value="endolytic transglycosylase MltG"/>
    <property type="match status" value="1"/>
</dbReference>
<accession>A0A1G2K650</accession>
<keyword evidence="6 10" id="KW-0472">Membrane</keyword>
<evidence type="ECO:0000313" key="11">
    <source>
        <dbReference type="EMBL" id="OGZ94031.1"/>
    </source>
</evidence>
<dbReference type="GO" id="GO:0030091">
    <property type="term" value="P:protein repair"/>
    <property type="evidence" value="ECO:0007669"/>
    <property type="project" value="UniProtKB-UniRule"/>
</dbReference>
<evidence type="ECO:0000256" key="4">
    <source>
        <dbReference type="ARBA" id="ARBA00022692"/>
    </source>
</evidence>
<dbReference type="EMBL" id="MHQB01000023">
    <property type="protein sequence ID" value="OGZ94031.1"/>
    <property type="molecule type" value="Genomic_DNA"/>
</dbReference>
<keyword evidence="7" id="KW-0456">Lyase</keyword>
<dbReference type="GO" id="GO:0004719">
    <property type="term" value="F:protein-L-isoaspartate (D-aspartate) O-methyltransferase activity"/>
    <property type="evidence" value="ECO:0007669"/>
    <property type="project" value="UniProtKB-UniRule"/>
</dbReference>
<dbReference type="CDD" id="cd02440">
    <property type="entry name" value="AdoMet_MTases"/>
    <property type="match status" value="1"/>
</dbReference>
<comment type="similarity">
    <text evidence="1">Belongs to the methyltransferase superfamily. L-isoaspartyl/D-aspartyl protein methyltransferase family.</text>
</comment>
<organism evidence="11 12">
    <name type="scientific">Candidatus Sungbacteria bacterium GWC2_49_10</name>
    <dbReference type="NCBI Taxonomy" id="1802263"/>
    <lineage>
        <taxon>Bacteria</taxon>
        <taxon>Candidatus Sungiibacteriota</taxon>
    </lineage>
</organism>
<dbReference type="AlphaFoldDB" id="A0A1G2K650"/>
<evidence type="ECO:0000256" key="3">
    <source>
        <dbReference type="ARBA" id="ARBA00022475"/>
    </source>
</evidence>
<dbReference type="Gene3D" id="3.30.1490.480">
    <property type="entry name" value="Endolytic murein transglycosylase"/>
    <property type="match status" value="1"/>
</dbReference>
<dbReference type="InterPro" id="IPR029063">
    <property type="entry name" value="SAM-dependent_MTases_sf"/>
</dbReference>
<dbReference type="GO" id="GO:0071555">
    <property type="term" value="P:cell wall organization"/>
    <property type="evidence" value="ECO:0007669"/>
    <property type="project" value="UniProtKB-KW"/>
</dbReference>
<evidence type="ECO:0000256" key="7">
    <source>
        <dbReference type="ARBA" id="ARBA00023239"/>
    </source>
</evidence>
<evidence type="ECO:0000256" key="2">
    <source>
        <dbReference type="ARBA" id="ARBA00013346"/>
    </source>
</evidence>
<evidence type="ECO:0000313" key="12">
    <source>
        <dbReference type="Proteomes" id="UP000177392"/>
    </source>
</evidence>
<feature type="transmembrane region" description="Helical" evidence="10">
    <location>
        <begin position="230"/>
        <end position="251"/>
    </location>
</feature>
<evidence type="ECO:0000256" key="9">
    <source>
        <dbReference type="NCBIfam" id="TIGR00080"/>
    </source>
</evidence>
<dbReference type="Pfam" id="PF01135">
    <property type="entry name" value="PCMT"/>
    <property type="match status" value="1"/>
</dbReference>
<evidence type="ECO:0000256" key="5">
    <source>
        <dbReference type="ARBA" id="ARBA00022989"/>
    </source>
</evidence>
<evidence type="ECO:0000256" key="10">
    <source>
        <dbReference type="SAM" id="Phobius"/>
    </source>
</evidence>
<dbReference type="CDD" id="cd08010">
    <property type="entry name" value="MltG_like"/>
    <property type="match status" value="1"/>
</dbReference>
<dbReference type="Proteomes" id="UP000177392">
    <property type="component" value="Unassembled WGS sequence"/>
</dbReference>
<evidence type="ECO:0000256" key="8">
    <source>
        <dbReference type="ARBA" id="ARBA00023316"/>
    </source>
</evidence>
<dbReference type="InterPro" id="IPR003770">
    <property type="entry name" value="MLTG-like"/>
</dbReference>
<keyword evidence="11" id="KW-0489">Methyltransferase</keyword>
<gene>
    <name evidence="11" type="ORF">A2131_02575</name>
</gene>
<comment type="caution">
    <text evidence="11">The sequence shown here is derived from an EMBL/GenBank/DDBJ whole genome shotgun (WGS) entry which is preliminary data.</text>
</comment>
<dbReference type="HAMAP" id="MF_02065">
    <property type="entry name" value="MltG"/>
    <property type="match status" value="1"/>
</dbReference>
<reference evidence="11 12" key="1">
    <citation type="journal article" date="2016" name="Nat. Commun.">
        <title>Thousands of microbial genomes shed light on interconnected biogeochemical processes in an aquifer system.</title>
        <authorList>
            <person name="Anantharaman K."/>
            <person name="Brown C.T."/>
            <person name="Hug L.A."/>
            <person name="Sharon I."/>
            <person name="Castelle C.J."/>
            <person name="Probst A.J."/>
            <person name="Thomas B.C."/>
            <person name="Singh A."/>
            <person name="Wilkins M.J."/>
            <person name="Karaoz U."/>
            <person name="Brodie E.L."/>
            <person name="Williams K.H."/>
            <person name="Hubbard S.S."/>
            <person name="Banfield J.F."/>
        </authorList>
    </citation>
    <scope>NUCLEOTIDE SEQUENCE [LARGE SCALE GENOMIC DNA]</scope>
</reference>
<dbReference type="SUPFAM" id="SSF53335">
    <property type="entry name" value="S-adenosyl-L-methionine-dependent methyltransferases"/>
    <property type="match status" value="1"/>
</dbReference>
<keyword evidence="11" id="KW-0808">Transferase</keyword>
<dbReference type="GO" id="GO:0016829">
    <property type="term" value="F:lyase activity"/>
    <property type="evidence" value="ECO:0007669"/>
    <property type="project" value="UniProtKB-KW"/>
</dbReference>
<dbReference type="InterPro" id="IPR000682">
    <property type="entry name" value="PCMT"/>
</dbReference>
<protein>
    <recommendedName>
        <fullName evidence="2 9">Protein-L-isoaspartate O-methyltransferase</fullName>
        <ecNumber evidence="9">2.1.1.77</ecNumber>
    </recommendedName>
</protein>
<feature type="non-terminal residue" evidence="11">
    <location>
        <position position="559"/>
    </location>
</feature>
<evidence type="ECO:0000256" key="1">
    <source>
        <dbReference type="ARBA" id="ARBA00005369"/>
    </source>
</evidence>
<dbReference type="EC" id="2.1.1.77" evidence="9"/>
<dbReference type="PANTHER" id="PTHR30518:SF2">
    <property type="entry name" value="ENDOLYTIC MUREIN TRANSGLYCOSYLASE"/>
    <property type="match status" value="1"/>
</dbReference>
<name>A0A1G2K650_9BACT</name>
<keyword evidence="8" id="KW-0961">Cell wall biogenesis/degradation</keyword>
<proteinExistence type="inferred from homology"/>
<dbReference type="GO" id="GO:0032259">
    <property type="term" value="P:methylation"/>
    <property type="evidence" value="ECO:0007669"/>
    <property type="project" value="UniProtKB-KW"/>
</dbReference>